<feature type="compositionally biased region" description="Basic residues" evidence="1">
    <location>
        <begin position="14"/>
        <end position="31"/>
    </location>
</feature>
<evidence type="ECO:0000256" key="1">
    <source>
        <dbReference type="SAM" id="MobiDB-lite"/>
    </source>
</evidence>
<accession>A0A4Y7JAM6</accession>
<reference evidence="2 3" key="1">
    <citation type="journal article" date="2018" name="Science">
        <title>The opium poppy genome and morphinan production.</title>
        <authorList>
            <person name="Guo L."/>
            <person name="Winzer T."/>
            <person name="Yang X."/>
            <person name="Li Y."/>
            <person name="Ning Z."/>
            <person name="He Z."/>
            <person name="Teodor R."/>
            <person name="Lu Y."/>
            <person name="Bowser T.A."/>
            <person name="Graham I.A."/>
            <person name="Ye K."/>
        </authorList>
    </citation>
    <scope>NUCLEOTIDE SEQUENCE [LARGE SCALE GENOMIC DNA]</scope>
    <source>
        <strain evidence="3">cv. HN1</strain>
        <tissue evidence="2">Leaves</tissue>
    </source>
</reference>
<dbReference type="Proteomes" id="UP000316621">
    <property type="component" value="Chromosome 4"/>
</dbReference>
<dbReference type="Gramene" id="RZC57070">
    <property type="protein sequence ID" value="RZC57070"/>
    <property type="gene ID" value="C5167_004371"/>
</dbReference>
<gene>
    <name evidence="2" type="ORF">C5167_004371</name>
</gene>
<evidence type="ECO:0000313" key="3">
    <source>
        <dbReference type="Proteomes" id="UP000316621"/>
    </source>
</evidence>
<dbReference type="AlphaFoldDB" id="A0A4Y7JAM6"/>
<proteinExistence type="predicted"/>
<organism evidence="2 3">
    <name type="scientific">Papaver somniferum</name>
    <name type="common">Opium poppy</name>
    <dbReference type="NCBI Taxonomy" id="3469"/>
    <lineage>
        <taxon>Eukaryota</taxon>
        <taxon>Viridiplantae</taxon>
        <taxon>Streptophyta</taxon>
        <taxon>Embryophyta</taxon>
        <taxon>Tracheophyta</taxon>
        <taxon>Spermatophyta</taxon>
        <taxon>Magnoliopsida</taxon>
        <taxon>Ranunculales</taxon>
        <taxon>Papaveraceae</taxon>
        <taxon>Papaveroideae</taxon>
        <taxon>Papaver</taxon>
    </lineage>
</organism>
<dbReference type="EMBL" id="CM010718">
    <property type="protein sequence ID" value="RZC57070.1"/>
    <property type="molecule type" value="Genomic_DNA"/>
</dbReference>
<sequence length="94" mass="11270">MANKQEKKKDEKRKPIRKVVVKRSPKGKKRETKSYRFSLHHLCVVAAEIKALIQNEELHMKAIVSCPLWRFFELFYDSILEEDELIHYDGFMFT</sequence>
<keyword evidence="3" id="KW-1185">Reference proteome</keyword>
<feature type="compositionally biased region" description="Basic and acidic residues" evidence="1">
    <location>
        <begin position="1"/>
        <end position="13"/>
    </location>
</feature>
<name>A0A4Y7JAM6_PAPSO</name>
<feature type="region of interest" description="Disordered" evidence="1">
    <location>
        <begin position="1"/>
        <end position="32"/>
    </location>
</feature>
<evidence type="ECO:0000313" key="2">
    <source>
        <dbReference type="EMBL" id="RZC57070.1"/>
    </source>
</evidence>
<protein>
    <submittedName>
        <fullName evidence="2">Uncharacterized protein</fullName>
    </submittedName>
</protein>